<dbReference type="EMBL" id="BSYR01000017">
    <property type="protein sequence ID" value="GMI80519.1"/>
    <property type="molecule type" value="Genomic_DNA"/>
</dbReference>
<name>A0A9W7HMF6_HIBTR</name>
<dbReference type="AlphaFoldDB" id="A0A9W7HMF6"/>
<evidence type="ECO:0000313" key="3">
    <source>
        <dbReference type="Proteomes" id="UP001165190"/>
    </source>
</evidence>
<comment type="caution">
    <text evidence="2">The sequence shown here is derived from an EMBL/GenBank/DDBJ whole genome shotgun (WGS) entry which is preliminary data.</text>
</comment>
<evidence type="ECO:0000256" key="1">
    <source>
        <dbReference type="SAM" id="Coils"/>
    </source>
</evidence>
<reference evidence="2" key="1">
    <citation type="submission" date="2023-05" db="EMBL/GenBank/DDBJ databases">
        <title>Genome and transcriptome analyses reveal genes involved in the formation of fine ridges on petal epidermal cells in Hibiscus trionum.</title>
        <authorList>
            <person name="Koshimizu S."/>
            <person name="Masuda S."/>
            <person name="Ishii T."/>
            <person name="Shirasu K."/>
            <person name="Hoshino A."/>
            <person name="Arita M."/>
        </authorList>
    </citation>
    <scope>NUCLEOTIDE SEQUENCE</scope>
    <source>
        <strain evidence="2">Hamamatsu line</strain>
    </source>
</reference>
<dbReference type="OrthoDB" id="974022at2759"/>
<proteinExistence type="predicted"/>
<evidence type="ECO:0000313" key="2">
    <source>
        <dbReference type="EMBL" id="GMI80519.1"/>
    </source>
</evidence>
<feature type="coiled-coil region" evidence="1">
    <location>
        <begin position="5"/>
        <end position="105"/>
    </location>
</feature>
<accession>A0A9W7HMF6</accession>
<gene>
    <name evidence="2" type="ORF">HRI_001721200</name>
</gene>
<sequence length="120" mass="13828">MGERLKELADRASKAVHEKTRLTAKESIKLTITRNLDHNTTRYNEVKSEVKRVEQKLAALLAEQKDIFRSSKGMRMELEALGKEWAEFEAKAKAAEEEEKSVEAEWGRMKDLMSFIKGMI</sequence>
<organism evidence="2 3">
    <name type="scientific">Hibiscus trionum</name>
    <name type="common">Flower of an hour</name>
    <dbReference type="NCBI Taxonomy" id="183268"/>
    <lineage>
        <taxon>Eukaryota</taxon>
        <taxon>Viridiplantae</taxon>
        <taxon>Streptophyta</taxon>
        <taxon>Embryophyta</taxon>
        <taxon>Tracheophyta</taxon>
        <taxon>Spermatophyta</taxon>
        <taxon>Magnoliopsida</taxon>
        <taxon>eudicotyledons</taxon>
        <taxon>Gunneridae</taxon>
        <taxon>Pentapetalae</taxon>
        <taxon>rosids</taxon>
        <taxon>malvids</taxon>
        <taxon>Malvales</taxon>
        <taxon>Malvaceae</taxon>
        <taxon>Malvoideae</taxon>
        <taxon>Hibiscus</taxon>
    </lineage>
</organism>
<keyword evidence="3" id="KW-1185">Reference proteome</keyword>
<keyword evidence="1" id="KW-0175">Coiled coil</keyword>
<protein>
    <submittedName>
        <fullName evidence="2">Uncharacterized protein</fullName>
    </submittedName>
</protein>
<dbReference type="Proteomes" id="UP001165190">
    <property type="component" value="Unassembled WGS sequence"/>
</dbReference>